<comment type="caution">
    <text evidence="1">The sequence shown here is derived from an EMBL/GenBank/DDBJ whole genome shotgun (WGS) entry which is preliminary data.</text>
</comment>
<dbReference type="RefSeq" id="WP_188417833.1">
    <property type="nucleotide sequence ID" value="NZ_BMDO01000008.1"/>
</dbReference>
<reference evidence="1" key="1">
    <citation type="journal article" date="2014" name="Int. J. Syst. Evol. Microbiol.">
        <title>Complete genome sequence of Corynebacterium casei LMG S-19264T (=DSM 44701T), isolated from a smear-ripened cheese.</title>
        <authorList>
            <consortium name="US DOE Joint Genome Institute (JGI-PGF)"/>
            <person name="Walter F."/>
            <person name="Albersmeier A."/>
            <person name="Kalinowski J."/>
            <person name="Ruckert C."/>
        </authorList>
    </citation>
    <scope>NUCLEOTIDE SEQUENCE</scope>
    <source>
        <strain evidence="1">CCM 8711</strain>
    </source>
</reference>
<sequence>MLKVHYIVLMPYLANKNYKYLVLEIGTVTAGKLTFIHRKKESLTAFNTICYPSLNGVPFGFFQGKEEEQFANRALDNGIQLWGLDFENYNSALYILDELYSMSKKTPAISESYKKAYQFAVTEYQKDRVRKSYNLPGSLLRSEAIKSFFEIAATNARARSIIAEQIAS</sequence>
<protein>
    <submittedName>
        <fullName evidence="1">Uncharacterized protein</fullName>
    </submittedName>
</protein>
<evidence type="ECO:0000313" key="2">
    <source>
        <dbReference type="Proteomes" id="UP000662074"/>
    </source>
</evidence>
<dbReference type="Proteomes" id="UP000662074">
    <property type="component" value="Unassembled WGS sequence"/>
</dbReference>
<organism evidence="1 2">
    <name type="scientific">Mucilaginibacter galii</name>
    <dbReference type="NCBI Taxonomy" id="2005073"/>
    <lineage>
        <taxon>Bacteria</taxon>
        <taxon>Pseudomonadati</taxon>
        <taxon>Bacteroidota</taxon>
        <taxon>Sphingobacteriia</taxon>
        <taxon>Sphingobacteriales</taxon>
        <taxon>Sphingobacteriaceae</taxon>
        <taxon>Mucilaginibacter</taxon>
    </lineage>
</organism>
<proteinExistence type="predicted"/>
<dbReference type="EMBL" id="BMDO01000008">
    <property type="protein sequence ID" value="GGI51728.1"/>
    <property type="molecule type" value="Genomic_DNA"/>
</dbReference>
<evidence type="ECO:0000313" key="1">
    <source>
        <dbReference type="EMBL" id="GGI51728.1"/>
    </source>
</evidence>
<gene>
    <name evidence="1" type="ORF">GCM10011425_29400</name>
</gene>
<dbReference type="AlphaFoldDB" id="A0A917J9Z2"/>
<keyword evidence="2" id="KW-1185">Reference proteome</keyword>
<accession>A0A917J9Z2</accession>
<reference evidence="1" key="2">
    <citation type="submission" date="2020-09" db="EMBL/GenBank/DDBJ databases">
        <authorList>
            <person name="Sun Q."/>
            <person name="Sedlacek I."/>
        </authorList>
    </citation>
    <scope>NUCLEOTIDE SEQUENCE</scope>
    <source>
        <strain evidence="1">CCM 8711</strain>
    </source>
</reference>
<name>A0A917J9Z2_9SPHI</name>